<dbReference type="Proteomes" id="UP000593566">
    <property type="component" value="Unassembled WGS sequence"/>
</dbReference>
<evidence type="ECO:0000256" key="1">
    <source>
        <dbReference type="SAM" id="MobiDB-lite"/>
    </source>
</evidence>
<accession>A0A8H6C8W4</accession>
<proteinExistence type="predicted"/>
<name>A0A8H6C8W4_9LECA</name>
<dbReference type="GeneID" id="59333964"/>
<gene>
    <name evidence="2" type="ORF">HO133_005558</name>
</gene>
<evidence type="ECO:0000313" key="2">
    <source>
        <dbReference type="EMBL" id="KAF6219014.1"/>
    </source>
</evidence>
<keyword evidence="3" id="KW-1185">Reference proteome</keyword>
<protein>
    <submittedName>
        <fullName evidence="2">Uncharacterized protein</fullName>
    </submittedName>
</protein>
<reference evidence="2 3" key="1">
    <citation type="journal article" date="2020" name="Genomics">
        <title>Complete, high-quality genomes from long-read metagenomic sequencing of two wolf lichen thalli reveals enigmatic genome architecture.</title>
        <authorList>
            <person name="McKenzie S.K."/>
            <person name="Walston R.F."/>
            <person name="Allen J.L."/>
        </authorList>
    </citation>
    <scope>NUCLEOTIDE SEQUENCE [LARGE SCALE GENOMIC DNA]</scope>
    <source>
        <strain evidence="2">WasteWater1</strain>
    </source>
</reference>
<feature type="compositionally biased region" description="Basic and acidic residues" evidence="1">
    <location>
        <begin position="27"/>
        <end position="43"/>
    </location>
</feature>
<dbReference type="EMBL" id="JACCJB010000021">
    <property type="protein sequence ID" value="KAF6219014.1"/>
    <property type="molecule type" value="Genomic_DNA"/>
</dbReference>
<dbReference type="RefSeq" id="XP_037148449.1">
    <property type="nucleotide sequence ID" value="XM_037296467.1"/>
</dbReference>
<organism evidence="2 3">
    <name type="scientific">Letharia lupina</name>
    <dbReference type="NCBI Taxonomy" id="560253"/>
    <lineage>
        <taxon>Eukaryota</taxon>
        <taxon>Fungi</taxon>
        <taxon>Dikarya</taxon>
        <taxon>Ascomycota</taxon>
        <taxon>Pezizomycotina</taxon>
        <taxon>Lecanoromycetes</taxon>
        <taxon>OSLEUM clade</taxon>
        <taxon>Lecanoromycetidae</taxon>
        <taxon>Lecanorales</taxon>
        <taxon>Lecanorineae</taxon>
        <taxon>Parmeliaceae</taxon>
        <taxon>Letharia</taxon>
    </lineage>
</organism>
<feature type="region of interest" description="Disordered" evidence="1">
    <location>
        <begin position="1"/>
        <end position="59"/>
    </location>
</feature>
<dbReference type="AlphaFoldDB" id="A0A8H6C8W4"/>
<sequence length="110" mass="12340">MPHSALDQRFGPLPQQAQSTTPLKQAAKQEQEREKQCAKEKVAKKSKAINSNDRDKTGLRSIFRQRIAMQIGQEASLRLRNASLLDGNKDAAVFSKRVTTCLSQDEVFEP</sequence>
<comment type="caution">
    <text evidence="2">The sequence shown here is derived from an EMBL/GenBank/DDBJ whole genome shotgun (WGS) entry which is preliminary data.</text>
</comment>
<evidence type="ECO:0000313" key="3">
    <source>
        <dbReference type="Proteomes" id="UP000593566"/>
    </source>
</evidence>